<dbReference type="KEGG" id="hadh:FRZ61_45650"/>
<evidence type="ECO:0000313" key="3">
    <source>
        <dbReference type="Proteomes" id="UP000325797"/>
    </source>
</evidence>
<evidence type="ECO:0000259" key="1">
    <source>
        <dbReference type="Pfam" id="PF02538"/>
    </source>
</evidence>
<dbReference type="Proteomes" id="UP000325797">
    <property type="component" value="Chromosome"/>
</dbReference>
<organism evidence="2 3">
    <name type="scientific">Hypericibacter adhaerens</name>
    <dbReference type="NCBI Taxonomy" id="2602016"/>
    <lineage>
        <taxon>Bacteria</taxon>
        <taxon>Pseudomonadati</taxon>
        <taxon>Pseudomonadota</taxon>
        <taxon>Alphaproteobacteria</taxon>
        <taxon>Rhodospirillales</taxon>
        <taxon>Dongiaceae</taxon>
        <taxon>Hypericibacter</taxon>
    </lineage>
</organism>
<dbReference type="InterPro" id="IPR003692">
    <property type="entry name" value="Hydantoinase_B"/>
</dbReference>
<dbReference type="PANTHER" id="PTHR11365">
    <property type="entry name" value="5-OXOPROLINASE RELATED"/>
    <property type="match status" value="1"/>
</dbReference>
<dbReference type="Pfam" id="PF02538">
    <property type="entry name" value="Hydantoinase_B"/>
    <property type="match status" value="1"/>
</dbReference>
<proteinExistence type="predicted"/>
<feature type="domain" description="Hydantoinase B/oxoprolinase" evidence="1">
    <location>
        <begin position="16"/>
        <end position="568"/>
    </location>
</feature>
<keyword evidence="3" id="KW-1185">Reference proteome</keyword>
<dbReference type="GO" id="GO:0006749">
    <property type="term" value="P:glutathione metabolic process"/>
    <property type="evidence" value="ECO:0007669"/>
    <property type="project" value="TreeGrafter"/>
</dbReference>
<dbReference type="EMBL" id="CP042582">
    <property type="protein sequence ID" value="QEX24624.1"/>
    <property type="molecule type" value="Genomic_DNA"/>
</dbReference>
<dbReference type="RefSeq" id="WP_191909172.1">
    <property type="nucleotide sequence ID" value="NZ_CP042582.1"/>
</dbReference>
<dbReference type="GO" id="GO:0017168">
    <property type="term" value="F:5-oxoprolinase (ATP-hydrolyzing) activity"/>
    <property type="evidence" value="ECO:0007669"/>
    <property type="project" value="TreeGrafter"/>
</dbReference>
<sequence length="719" mass="77570">MTAATVLERDRSGKIDPITFEVIRHKLQAITEEQAITLKQVSGSPVVTEATDFNNGLYLADGSIVTMGPQVIFHTGTMSTVIRNIIQEFGPRGEIREGDMFILNDPYRGAIHQPDVSIVAPIFHEGRHCGWAGSCAHQLDVGGMGFGSWAYRATEVQQEAMLLTGLKLIEGGKLREDLWQMIMSMTRLPNYLGLDLKGMIAANNVAIQRMIELFRRYGLDTVEAVMNAEIDASERRMRERLKKIPDGIYRARDYIDHDGHTNALYRVCLAIHKKGDEITFDLEGTSEQAPGFINCTWSGMKGALLTGLLPILAPDIRWNEGVLRPVTIHAPEGTLCNARWPAPVSGATVCAVWIVMNVAVAALSRMVSCAPEMVREAQAVTKGQMSVLTLAGRNRNGEAYGTLLLDSMAGGGGASIDLDGLDGSGDYDVPRPAIANVEANEAAGPILYLFRSFVPDTAGPGRMRGGGSTGLALVAHDVEKLDAMVIGHGVEVPNSLGLFGGLPGACAYHLLKRSNQGVGALLERYWNAARVMADETVEDLGAKPGGFRIGQGDVFCYTFQGGGGYGDPLLRPPARVLQDVRDGHVSAASAAALYGVAIAGEDIDQPATEARRRAIRQQRLGGKVPKKAAPEGRSDGSAEIRIGADRHFHCGCGTDLGPCRENWKPRAVGRKLAAADCGPHVRLHAELELREFCCSDCATLLEVEVLRKDEEPLWSMSLA</sequence>
<accession>A0A5J6N5E4</accession>
<evidence type="ECO:0000313" key="2">
    <source>
        <dbReference type="EMBL" id="QEX24624.1"/>
    </source>
</evidence>
<gene>
    <name evidence="2" type="ORF">FRZ61_45650</name>
</gene>
<dbReference type="AlphaFoldDB" id="A0A5J6N5E4"/>
<reference evidence="2 3" key="1">
    <citation type="submission" date="2019-08" db="EMBL/GenBank/DDBJ databases">
        <title>Hyperibacter terrae gen. nov., sp. nov. and Hyperibacter viscosus sp. nov., two new members in the family Rhodospirillaceae isolated from the rhizosphere of Hypericum perforatum.</title>
        <authorList>
            <person name="Noviana Z."/>
        </authorList>
    </citation>
    <scope>NUCLEOTIDE SEQUENCE [LARGE SCALE GENOMIC DNA]</scope>
    <source>
        <strain evidence="2 3">R5959</strain>
    </source>
</reference>
<dbReference type="PANTHER" id="PTHR11365:SF23">
    <property type="entry name" value="HYPOTHETICAL 5-OXOPROLINASE (EUROFUNG)-RELATED"/>
    <property type="match status" value="1"/>
</dbReference>
<dbReference type="InterPro" id="IPR045079">
    <property type="entry name" value="Oxoprolinase-like"/>
</dbReference>
<dbReference type="GO" id="GO:0005829">
    <property type="term" value="C:cytosol"/>
    <property type="evidence" value="ECO:0007669"/>
    <property type="project" value="TreeGrafter"/>
</dbReference>
<name>A0A5J6N5E4_9PROT</name>
<protein>
    <submittedName>
        <fullName evidence="2">Methylhydantoinase</fullName>
    </submittedName>
</protein>